<proteinExistence type="predicted"/>
<evidence type="ECO:0000313" key="1">
    <source>
        <dbReference type="Proteomes" id="UP000887569"/>
    </source>
</evidence>
<dbReference type="Proteomes" id="UP000887569">
    <property type="component" value="Unplaced"/>
</dbReference>
<reference evidence="2" key="1">
    <citation type="submission" date="2022-11" db="UniProtKB">
        <authorList>
            <consortium name="WormBaseParasite"/>
        </authorList>
    </citation>
    <scope>IDENTIFICATION</scope>
</reference>
<accession>A0A915AG28</accession>
<organism evidence="1 2">
    <name type="scientific">Parascaris univalens</name>
    <name type="common">Nematode worm</name>
    <dbReference type="NCBI Taxonomy" id="6257"/>
    <lineage>
        <taxon>Eukaryota</taxon>
        <taxon>Metazoa</taxon>
        <taxon>Ecdysozoa</taxon>
        <taxon>Nematoda</taxon>
        <taxon>Chromadorea</taxon>
        <taxon>Rhabditida</taxon>
        <taxon>Spirurina</taxon>
        <taxon>Ascaridomorpha</taxon>
        <taxon>Ascaridoidea</taxon>
        <taxon>Ascarididae</taxon>
        <taxon>Parascaris</taxon>
    </lineage>
</organism>
<dbReference type="AlphaFoldDB" id="A0A915AG28"/>
<evidence type="ECO:0000313" key="2">
    <source>
        <dbReference type="WBParaSite" id="PgR007_g095_t01"/>
    </source>
</evidence>
<keyword evidence="1" id="KW-1185">Reference proteome</keyword>
<name>A0A915AG28_PARUN</name>
<sequence>MRMQGHSAAQSRFRCYRFSHPVLAVIATAGILGSQRNISRFLGLGLVLSELNAFGLNPDVSFALAETALSRHPLFYLLSGTNILTNRAIYHNHWKIPLKVLVHWRRVTTLR</sequence>
<protein>
    <submittedName>
        <fullName evidence="2">Uncharacterized protein</fullName>
    </submittedName>
</protein>
<dbReference type="WBParaSite" id="PgR007_g095_t01">
    <property type="protein sequence ID" value="PgR007_g095_t01"/>
    <property type="gene ID" value="PgR007_g095"/>
</dbReference>